<feature type="transmembrane region" description="Helical" evidence="1">
    <location>
        <begin position="171"/>
        <end position="193"/>
    </location>
</feature>
<feature type="transmembrane region" description="Helical" evidence="1">
    <location>
        <begin position="214"/>
        <end position="234"/>
    </location>
</feature>
<evidence type="ECO:0000313" key="4">
    <source>
        <dbReference type="Proteomes" id="UP000193067"/>
    </source>
</evidence>
<keyword evidence="1" id="KW-1133">Transmembrane helix</keyword>
<feature type="transmembrane region" description="Helical" evidence="1">
    <location>
        <begin position="90"/>
        <end position="110"/>
    </location>
</feature>
<dbReference type="OrthoDB" id="3350812at2759"/>
<proteinExistence type="predicted"/>
<evidence type="ECO:0000259" key="2">
    <source>
        <dbReference type="Pfam" id="PF20151"/>
    </source>
</evidence>
<keyword evidence="4" id="KW-1185">Reference proteome</keyword>
<feature type="domain" description="DUF6533" evidence="2">
    <location>
        <begin position="23"/>
        <end position="68"/>
    </location>
</feature>
<dbReference type="Proteomes" id="UP000193067">
    <property type="component" value="Unassembled WGS sequence"/>
</dbReference>
<dbReference type="InterPro" id="IPR045340">
    <property type="entry name" value="DUF6533"/>
</dbReference>
<dbReference type="Pfam" id="PF20151">
    <property type="entry name" value="DUF6533"/>
    <property type="match status" value="1"/>
</dbReference>
<dbReference type="EMBL" id="KZ084087">
    <property type="protein sequence ID" value="OSD07973.1"/>
    <property type="molecule type" value="Genomic_DNA"/>
</dbReference>
<protein>
    <recommendedName>
        <fullName evidence="2">DUF6533 domain-containing protein</fullName>
    </recommendedName>
</protein>
<dbReference type="AlphaFoldDB" id="A0A1Y2J504"/>
<evidence type="ECO:0000256" key="1">
    <source>
        <dbReference type="SAM" id="Phobius"/>
    </source>
</evidence>
<gene>
    <name evidence="3" type="ORF">PYCCODRAFT_1430154</name>
</gene>
<feature type="transmembrane region" description="Helical" evidence="1">
    <location>
        <begin position="122"/>
        <end position="145"/>
    </location>
</feature>
<keyword evidence="1" id="KW-0812">Transmembrane</keyword>
<sequence>MPDLATDLTESLSHLAYLNVLKYGSVAALTYIAMDVVETFSDEVAFIWPSRLSPMKIIFFANRYTPFVDVTVGVIMHLAASTSETCSRLWPVLVVFYALGSSLSETILMVRTMALWNFNKVVIAIMILNCLLILVPFCVVAQRYMRDINYPPQYVLEITKCVVSISDGPLWVFYAGVVFSETTIVGLTLLQQYRSRIRGAALPLVVRTMYRDGTVFYTVLLFVSVFNLVCMMVAPVEMSSALQLPLRALHSTLCSRVLLNLRAAAARASGGGIENWTFKSTGLVFDSPSTSASDSTLSDEYTDEYQLTTLPTMHEPV</sequence>
<feature type="transmembrane region" description="Helical" evidence="1">
    <location>
        <begin position="57"/>
        <end position="78"/>
    </location>
</feature>
<accession>A0A1Y2J504</accession>
<reference evidence="3 4" key="1">
    <citation type="journal article" date="2015" name="Biotechnol. Biofuels">
        <title>Enhanced degradation of softwood versus hardwood by the white-rot fungus Pycnoporus coccineus.</title>
        <authorList>
            <person name="Couturier M."/>
            <person name="Navarro D."/>
            <person name="Chevret D."/>
            <person name="Henrissat B."/>
            <person name="Piumi F."/>
            <person name="Ruiz-Duenas F.J."/>
            <person name="Martinez A.T."/>
            <person name="Grigoriev I.V."/>
            <person name="Riley R."/>
            <person name="Lipzen A."/>
            <person name="Berrin J.G."/>
            <person name="Master E.R."/>
            <person name="Rosso M.N."/>
        </authorList>
    </citation>
    <scope>NUCLEOTIDE SEQUENCE [LARGE SCALE GENOMIC DNA]</scope>
    <source>
        <strain evidence="3 4">BRFM310</strain>
    </source>
</reference>
<organism evidence="3 4">
    <name type="scientific">Trametes coccinea (strain BRFM310)</name>
    <name type="common">Pycnoporus coccineus</name>
    <dbReference type="NCBI Taxonomy" id="1353009"/>
    <lineage>
        <taxon>Eukaryota</taxon>
        <taxon>Fungi</taxon>
        <taxon>Dikarya</taxon>
        <taxon>Basidiomycota</taxon>
        <taxon>Agaricomycotina</taxon>
        <taxon>Agaricomycetes</taxon>
        <taxon>Polyporales</taxon>
        <taxon>Polyporaceae</taxon>
        <taxon>Trametes</taxon>
    </lineage>
</organism>
<feature type="transmembrane region" description="Helical" evidence="1">
    <location>
        <begin position="20"/>
        <end position="37"/>
    </location>
</feature>
<keyword evidence="1" id="KW-0472">Membrane</keyword>
<evidence type="ECO:0000313" key="3">
    <source>
        <dbReference type="EMBL" id="OSD07973.1"/>
    </source>
</evidence>
<name>A0A1Y2J504_TRAC3</name>